<reference evidence="2 3" key="1">
    <citation type="journal article" date="2012" name="Science">
        <title>The Paleozoic origin of enzymatic lignin decomposition reconstructed from 31 fungal genomes.</title>
        <authorList>
            <person name="Floudas D."/>
            <person name="Binder M."/>
            <person name="Riley R."/>
            <person name="Barry K."/>
            <person name="Blanchette R.A."/>
            <person name="Henrissat B."/>
            <person name="Martinez A.T."/>
            <person name="Otillar R."/>
            <person name="Spatafora J.W."/>
            <person name="Yadav J.S."/>
            <person name="Aerts A."/>
            <person name="Benoit I."/>
            <person name="Boyd A."/>
            <person name="Carlson A."/>
            <person name="Copeland A."/>
            <person name="Coutinho P.M."/>
            <person name="de Vries R.P."/>
            <person name="Ferreira P."/>
            <person name="Findley K."/>
            <person name="Foster B."/>
            <person name="Gaskell J."/>
            <person name="Glotzer D."/>
            <person name="Gorecki P."/>
            <person name="Heitman J."/>
            <person name="Hesse C."/>
            <person name="Hori C."/>
            <person name="Igarashi K."/>
            <person name="Jurgens J.A."/>
            <person name="Kallen N."/>
            <person name="Kersten P."/>
            <person name="Kohler A."/>
            <person name="Kuees U."/>
            <person name="Kumar T.K.A."/>
            <person name="Kuo A."/>
            <person name="LaButti K."/>
            <person name="Larrondo L.F."/>
            <person name="Lindquist E."/>
            <person name="Ling A."/>
            <person name="Lombard V."/>
            <person name="Lucas S."/>
            <person name="Lundell T."/>
            <person name="Martin R."/>
            <person name="McLaughlin D.J."/>
            <person name="Morgenstern I."/>
            <person name="Morin E."/>
            <person name="Murat C."/>
            <person name="Nagy L.G."/>
            <person name="Nolan M."/>
            <person name="Ohm R.A."/>
            <person name="Patyshakuliyeva A."/>
            <person name="Rokas A."/>
            <person name="Ruiz-Duenas F.J."/>
            <person name="Sabat G."/>
            <person name="Salamov A."/>
            <person name="Samejima M."/>
            <person name="Schmutz J."/>
            <person name="Slot J.C."/>
            <person name="St John F."/>
            <person name="Stenlid J."/>
            <person name="Sun H."/>
            <person name="Sun S."/>
            <person name="Syed K."/>
            <person name="Tsang A."/>
            <person name="Wiebenga A."/>
            <person name="Young D."/>
            <person name="Pisabarro A."/>
            <person name="Eastwood D.C."/>
            <person name="Martin F."/>
            <person name="Cullen D."/>
            <person name="Grigoriev I.V."/>
            <person name="Hibbett D.S."/>
        </authorList>
    </citation>
    <scope>NUCLEOTIDE SEQUENCE [LARGE SCALE GENOMIC DNA]</scope>
    <source>
        <strain evidence="2 3">DJM-731 SS1</strain>
    </source>
</reference>
<gene>
    <name evidence="2" type="ORF">DACRYDRAFT_17958</name>
</gene>
<protein>
    <recommendedName>
        <fullName evidence="4">RING-type domain-containing protein</fullName>
    </recommendedName>
</protein>
<organism evidence="2 3">
    <name type="scientific">Dacryopinax primogenitus (strain DJM 731)</name>
    <name type="common">Brown rot fungus</name>
    <dbReference type="NCBI Taxonomy" id="1858805"/>
    <lineage>
        <taxon>Eukaryota</taxon>
        <taxon>Fungi</taxon>
        <taxon>Dikarya</taxon>
        <taxon>Basidiomycota</taxon>
        <taxon>Agaricomycotina</taxon>
        <taxon>Dacrymycetes</taxon>
        <taxon>Dacrymycetales</taxon>
        <taxon>Dacrymycetaceae</taxon>
        <taxon>Dacryopinax</taxon>
    </lineage>
</organism>
<dbReference type="AlphaFoldDB" id="M5FZ07"/>
<dbReference type="Proteomes" id="UP000030653">
    <property type="component" value="Unassembled WGS sequence"/>
</dbReference>
<feature type="chain" id="PRO_5004067311" description="RING-type domain-containing protein" evidence="1">
    <location>
        <begin position="21"/>
        <end position="155"/>
    </location>
</feature>
<proteinExistence type="predicted"/>
<name>M5FZ07_DACPD</name>
<dbReference type="HOGENOM" id="CLU_1695411_0_0_1"/>
<evidence type="ECO:0000313" key="3">
    <source>
        <dbReference type="Proteomes" id="UP000030653"/>
    </source>
</evidence>
<evidence type="ECO:0008006" key="4">
    <source>
        <dbReference type="Google" id="ProtNLM"/>
    </source>
</evidence>
<keyword evidence="1" id="KW-0732">Signal</keyword>
<feature type="signal peptide" evidence="1">
    <location>
        <begin position="1"/>
        <end position="20"/>
    </location>
</feature>
<dbReference type="RefSeq" id="XP_040625709.1">
    <property type="nucleotide sequence ID" value="XM_040771320.1"/>
</dbReference>
<dbReference type="PROSITE" id="PS51257">
    <property type="entry name" value="PROKAR_LIPOPROTEIN"/>
    <property type="match status" value="1"/>
</dbReference>
<evidence type="ECO:0000256" key="1">
    <source>
        <dbReference type="SAM" id="SignalP"/>
    </source>
</evidence>
<evidence type="ECO:0000313" key="2">
    <source>
        <dbReference type="EMBL" id="EJT98811.1"/>
    </source>
</evidence>
<dbReference type="EMBL" id="JH795872">
    <property type="protein sequence ID" value="EJT98811.1"/>
    <property type="molecule type" value="Genomic_DNA"/>
</dbReference>
<keyword evidence="3" id="KW-1185">Reference proteome</keyword>
<sequence>MILVLKLLFATLALATVACGLPLKYRLSSAIAERSPYIEARSDILASSDSHVVDRAFDEDTSLVKRDPPECVYCKKPDIDHNLYLCKNGHPSHPECIDNRWAKLLASSKSIPSLAAVMCRNCEQAEHQRLEDAHIEQWEKAQTKNHKDILNGAHT</sequence>
<accession>M5FZ07</accession>
<dbReference type="GeneID" id="63686382"/>